<reference evidence="10 11" key="1">
    <citation type="journal article" date="2015" name="Front. Microbiol.">
        <title>Genome sequence of the plant growth promoting endophytic yeast Rhodotorula graminis WP1.</title>
        <authorList>
            <person name="Firrincieli A."/>
            <person name="Otillar R."/>
            <person name="Salamov A."/>
            <person name="Schmutz J."/>
            <person name="Khan Z."/>
            <person name="Redman R.S."/>
            <person name="Fleck N.D."/>
            <person name="Lindquist E."/>
            <person name="Grigoriev I.V."/>
            <person name="Doty S.L."/>
        </authorList>
    </citation>
    <scope>NUCLEOTIDE SEQUENCE [LARGE SCALE GENOMIC DNA]</scope>
    <source>
        <strain evidence="10 11">WP1</strain>
    </source>
</reference>
<comment type="subcellular location">
    <subcellularLocation>
        <location evidence="1">Nucleus</location>
    </subcellularLocation>
</comment>
<dbReference type="Gene3D" id="1.10.10.10">
    <property type="entry name" value="Winged helix-like DNA-binding domain superfamily/Winged helix DNA-binding domain"/>
    <property type="match status" value="1"/>
</dbReference>
<evidence type="ECO:0000256" key="5">
    <source>
        <dbReference type="ARBA" id="ARBA00023163"/>
    </source>
</evidence>
<dbReference type="PANTHER" id="PTHR10015:SF427">
    <property type="entry name" value="HEAT SHOCK FACTOR PROTEIN"/>
    <property type="match status" value="1"/>
</dbReference>
<proteinExistence type="inferred from homology"/>
<evidence type="ECO:0000313" key="11">
    <source>
        <dbReference type="Proteomes" id="UP000053890"/>
    </source>
</evidence>
<evidence type="ECO:0000256" key="8">
    <source>
        <dbReference type="RuleBase" id="RU004020"/>
    </source>
</evidence>
<dbReference type="STRING" id="578459.A0A0P9GKB5"/>
<evidence type="ECO:0000313" key="10">
    <source>
        <dbReference type="EMBL" id="KPV73732.1"/>
    </source>
</evidence>
<evidence type="ECO:0000256" key="3">
    <source>
        <dbReference type="ARBA" id="ARBA00023015"/>
    </source>
</evidence>
<dbReference type="PANTHER" id="PTHR10015">
    <property type="entry name" value="HEAT SHOCK TRANSCRIPTION FACTOR"/>
    <property type="match status" value="1"/>
</dbReference>
<dbReference type="SUPFAM" id="SSF46785">
    <property type="entry name" value="Winged helix' DNA-binding domain"/>
    <property type="match status" value="1"/>
</dbReference>
<protein>
    <recommendedName>
        <fullName evidence="9">HSF-type DNA-binding domain-containing protein</fullName>
    </recommendedName>
</protein>
<dbReference type="SMART" id="SM00415">
    <property type="entry name" value="HSF"/>
    <property type="match status" value="1"/>
</dbReference>
<dbReference type="RefSeq" id="XP_018269781.1">
    <property type="nucleotide sequence ID" value="XM_018415190.1"/>
</dbReference>
<dbReference type="Pfam" id="PF00447">
    <property type="entry name" value="HSF_DNA-bind"/>
    <property type="match status" value="1"/>
</dbReference>
<dbReference type="InterPro" id="IPR000232">
    <property type="entry name" value="HSF_DNA-bd"/>
</dbReference>
<feature type="non-terminal residue" evidence="10">
    <location>
        <position position="1"/>
    </location>
</feature>
<evidence type="ECO:0000256" key="2">
    <source>
        <dbReference type="ARBA" id="ARBA00006403"/>
    </source>
</evidence>
<evidence type="ECO:0000256" key="4">
    <source>
        <dbReference type="ARBA" id="ARBA00023125"/>
    </source>
</evidence>
<accession>A0A0P9GKB5</accession>
<dbReference type="OMA" id="RIVNECQ"/>
<dbReference type="EMBL" id="KQ474082">
    <property type="protein sequence ID" value="KPV73732.1"/>
    <property type="molecule type" value="Genomic_DNA"/>
</dbReference>
<comment type="subunit">
    <text evidence="7">Homotrimer. Homotrimerization increases the affinity of HSF1 to DNA. Interacts with transcriptional coregulator SSA1 on chromatin.</text>
</comment>
<dbReference type="GO" id="GO:0003700">
    <property type="term" value="F:DNA-binding transcription factor activity"/>
    <property type="evidence" value="ECO:0007669"/>
    <property type="project" value="InterPro"/>
</dbReference>
<keyword evidence="3" id="KW-0805">Transcription regulation</keyword>
<dbReference type="AlphaFoldDB" id="A0A0P9GKB5"/>
<gene>
    <name evidence="10" type="ORF">RHOBADRAFT_4881</name>
</gene>
<keyword evidence="5" id="KW-0804">Transcription</keyword>
<dbReference type="GO" id="GO:0043565">
    <property type="term" value="F:sequence-specific DNA binding"/>
    <property type="evidence" value="ECO:0007669"/>
    <property type="project" value="InterPro"/>
</dbReference>
<dbReference type="OrthoDB" id="60033at2759"/>
<dbReference type="InterPro" id="IPR036390">
    <property type="entry name" value="WH_DNA-bd_sf"/>
</dbReference>
<sequence length="100" mass="11617">RMVDTPALQNLISWSADGKSFLVYSPEEFARTVLPQFFKHSNFASFLRQLNFYSWSKVNDVLGSNQPTLKPDGTPVQAWEFRNPNFQRGRPDLLARIKRK</sequence>
<comment type="similarity">
    <text evidence="2 8">Belongs to the HSF family.</text>
</comment>
<evidence type="ECO:0000256" key="7">
    <source>
        <dbReference type="ARBA" id="ARBA00062171"/>
    </source>
</evidence>
<keyword evidence="4" id="KW-0238">DNA-binding</keyword>
<feature type="domain" description="HSF-type DNA-binding" evidence="9">
    <location>
        <begin position="1"/>
        <end position="100"/>
    </location>
</feature>
<dbReference type="FunFam" id="1.10.10.10:FF:000027">
    <property type="entry name" value="Heat shock transcription factor 1"/>
    <property type="match status" value="1"/>
</dbReference>
<dbReference type="InterPro" id="IPR036388">
    <property type="entry name" value="WH-like_DNA-bd_sf"/>
</dbReference>
<organism evidence="10 11">
    <name type="scientific">Rhodotorula graminis (strain WP1)</name>
    <dbReference type="NCBI Taxonomy" id="578459"/>
    <lineage>
        <taxon>Eukaryota</taxon>
        <taxon>Fungi</taxon>
        <taxon>Dikarya</taxon>
        <taxon>Basidiomycota</taxon>
        <taxon>Pucciniomycotina</taxon>
        <taxon>Microbotryomycetes</taxon>
        <taxon>Sporidiobolales</taxon>
        <taxon>Sporidiobolaceae</taxon>
        <taxon>Rhodotorula</taxon>
    </lineage>
</organism>
<evidence type="ECO:0000256" key="1">
    <source>
        <dbReference type="ARBA" id="ARBA00004123"/>
    </source>
</evidence>
<dbReference type="PRINTS" id="PR00056">
    <property type="entry name" value="HSFDOMAIN"/>
</dbReference>
<name>A0A0P9GKB5_RHOGW</name>
<keyword evidence="6" id="KW-0539">Nucleus</keyword>
<evidence type="ECO:0000256" key="6">
    <source>
        <dbReference type="ARBA" id="ARBA00023242"/>
    </source>
</evidence>
<dbReference type="GeneID" id="28975638"/>
<dbReference type="Proteomes" id="UP000053890">
    <property type="component" value="Unassembled WGS sequence"/>
</dbReference>
<dbReference type="GO" id="GO:0005634">
    <property type="term" value="C:nucleus"/>
    <property type="evidence" value="ECO:0007669"/>
    <property type="project" value="UniProtKB-SubCell"/>
</dbReference>
<evidence type="ECO:0000259" key="9">
    <source>
        <dbReference type="SMART" id="SM00415"/>
    </source>
</evidence>
<keyword evidence="11" id="KW-1185">Reference proteome</keyword>
<feature type="non-terminal residue" evidence="10">
    <location>
        <position position="100"/>
    </location>
</feature>